<keyword evidence="1" id="KW-0812">Transmembrane</keyword>
<dbReference type="AlphaFoldDB" id="A0AAJ0ESU4"/>
<evidence type="ECO:0000313" key="2">
    <source>
        <dbReference type="EMBL" id="KAK1675441.1"/>
    </source>
</evidence>
<dbReference type="GeneID" id="85465036"/>
<proteinExistence type="predicted"/>
<dbReference type="RefSeq" id="XP_060429444.1">
    <property type="nucleotide sequence ID" value="XM_060580510.1"/>
</dbReference>
<keyword evidence="1" id="KW-0472">Membrane</keyword>
<evidence type="ECO:0000256" key="1">
    <source>
        <dbReference type="SAM" id="Phobius"/>
    </source>
</evidence>
<dbReference type="EMBL" id="JAHMHR010000021">
    <property type="protein sequence ID" value="KAK1675441.1"/>
    <property type="molecule type" value="Genomic_DNA"/>
</dbReference>
<accession>A0AAJ0ESU4</accession>
<keyword evidence="1" id="KW-1133">Transmembrane helix</keyword>
<feature type="non-terminal residue" evidence="2">
    <location>
        <position position="1"/>
    </location>
</feature>
<dbReference type="Proteomes" id="UP001224890">
    <property type="component" value="Unassembled WGS sequence"/>
</dbReference>
<comment type="caution">
    <text evidence="2">The sequence shown here is derived from an EMBL/GenBank/DDBJ whole genome shotgun (WGS) entry which is preliminary data.</text>
</comment>
<evidence type="ECO:0000313" key="3">
    <source>
        <dbReference type="Proteomes" id="UP001224890"/>
    </source>
</evidence>
<gene>
    <name evidence="2" type="ORF">BDP55DRAFT_744308</name>
</gene>
<sequence length="216" mass="24583">RDFLGGLLLPQGVQAASWCGRYGQYTTVSASLADYFTCDCPPSRQLGLAFFWSLQGTNLPYLGLSSKIQRHLRPPYSIQYRHIEQEKKNKRKAGVRQQLQHLQSQPTHRIFSPHPVLPQVNYCRQPTDHSFRRPQTAGAVQIEALPHRVRLTPRTCHHHPPRAAQRQPPPSPQLLLLLLLLLPLFPLSFYGYTIAASSCFTSTQPPFARNIQRSTQ</sequence>
<name>A0AAJ0ESU4_9PEZI</name>
<keyword evidence="3" id="KW-1185">Reference proteome</keyword>
<organism evidence="2 3">
    <name type="scientific">Colletotrichum godetiae</name>
    <dbReference type="NCBI Taxonomy" id="1209918"/>
    <lineage>
        <taxon>Eukaryota</taxon>
        <taxon>Fungi</taxon>
        <taxon>Dikarya</taxon>
        <taxon>Ascomycota</taxon>
        <taxon>Pezizomycotina</taxon>
        <taxon>Sordariomycetes</taxon>
        <taxon>Hypocreomycetidae</taxon>
        <taxon>Glomerellales</taxon>
        <taxon>Glomerellaceae</taxon>
        <taxon>Colletotrichum</taxon>
        <taxon>Colletotrichum acutatum species complex</taxon>
    </lineage>
</organism>
<feature type="transmembrane region" description="Helical" evidence="1">
    <location>
        <begin position="174"/>
        <end position="195"/>
    </location>
</feature>
<reference evidence="2" key="1">
    <citation type="submission" date="2021-06" db="EMBL/GenBank/DDBJ databases">
        <title>Comparative genomics, transcriptomics and evolutionary studies reveal genomic signatures of adaptation to plant cell wall in hemibiotrophic fungi.</title>
        <authorList>
            <consortium name="DOE Joint Genome Institute"/>
            <person name="Baroncelli R."/>
            <person name="Diaz J.F."/>
            <person name="Benocci T."/>
            <person name="Peng M."/>
            <person name="Battaglia E."/>
            <person name="Haridas S."/>
            <person name="Andreopoulos W."/>
            <person name="Labutti K."/>
            <person name="Pangilinan J."/>
            <person name="Floch G.L."/>
            <person name="Makela M.R."/>
            <person name="Henrissat B."/>
            <person name="Grigoriev I.V."/>
            <person name="Crouch J.A."/>
            <person name="De Vries R.P."/>
            <person name="Sukno S.A."/>
            <person name="Thon M.R."/>
        </authorList>
    </citation>
    <scope>NUCLEOTIDE SEQUENCE</scope>
    <source>
        <strain evidence="2">CBS 193.32</strain>
    </source>
</reference>
<protein>
    <submittedName>
        <fullName evidence="2">Uncharacterized protein</fullName>
    </submittedName>
</protein>